<sequence>MQTSLSAASSFTNLHTQASASQTSMVTENMEGIEVIEDGTSSICATVIGHNHDESTSELHQDTNLSKEVEYRLSLLNNLQSSAELPSSMISSSGMAADTINQPVGQQYESNLAYNDSVHANESSKESIFLARPNIRKDDIIRRLALGNDAKLGYLYDAKKDEIIPCAQEIPSNLTKETIFPKGQRYNYSFHNSVDLDGRFDALK</sequence>
<dbReference type="AlphaFoldDB" id="A0A915E4B4"/>
<dbReference type="Proteomes" id="UP000887574">
    <property type="component" value="Unplaced"/>
</dbReference>
<accession>A0A915E4B4</accession>
<evidence type="ECO:0000313" key="1">
    <source>
        <dbReference type="Proteomes" id="UP000887574"/>
    </source>
</evidence>
<name>A0A915E4B4_9BILA</name>
<proteinExistence type="predicted"/>
<organism evidence="1 2">
    <name type="scientific">Ditylenchus dipsaci</name>
    <dbReference type="NCBI Taxonomy" id="166011"/>
    <lineage>
        <taxon>Eukaryota</taxon>
        <taxon>Metazoa</taxon>
        <taxon>Ecdysozoa</taxon>
        <taxon>Nematoda</taxon>
        <taxon>Chromadorea</taxon>
        <taxon>Rhabditida</taxon>
        <taxon>Tylenchina</taxon>
        <taxon>Tylenchomorpha</taxon>
        <taxon>Sphaerularioidea</taxon>
        <taxon>Anguinidae</taxon>
        <taxon>Anguininae</taxon>
        <taxon>Ditylenchus</taxon>
    </lineage>
</organism>
<keyword evidence="1" id="KW-1185">Reference proteome</keyword>
<reference evidence="2" key="1">
    <citation type="submission" date="2022-11" db="UniProtKB">
        <authorList>
            <consortium name="WormBaseParasite"/>
        </authorList>
    </citation>
    <scope>IDENTIFICATION</scope>
</reference>
<protein>
    <submittedName>
        <fullName evidence="2">Uncharacterized protein</fullName>
    </submittedName>
</protein>
<evidence type="ECO:0000313" key="2">
    <source>
        <dbReference type="WBParaSite" id="jg26830"/>
    </source>
</evidence>
<dbReference type="WBParaSite" id="jg26830">
    <property type="protein sequence ID" value="jg26830"/>
    <property type="gene ID" value="jg26830"/>
</dbReference>